<dbReference type="Gene3D" id="1.10.8.1060">
    <property type="entry name" value="Corynebacterium glutamicum thioredoxin-dependent arsenate reductase, N-terminal domain"/>
    <property type="match status" value="1"/>
</dbReference>
<protein>
    <submittedName>
        <fullName evidence="1">Uncharacterized protein</fullName>
    </submittedName>
</protein>
<sequence length="70" mass="7988">MGEKEKVQIRNITDRLTRRHPELPAATVAAAVQRSHADFANASVRDFVPILVERRARSVLTAPRWEVRAR</sequence>
<comment type="caution">
    <text evidence="1">The sequence shown here is derived from an EMBL/GenBank/DDBJ whole genome shotgun (WGS) entry which is preliminary data.</text>
</comment>
<keyword evidence="2" id="KW-1185">Reference proteome</keyword>
<gene>
    <name evidence="1" type="ORF">GCM10023318_20370</name>
</gene>
<reference evidence="2" key="1">
    <citation type="journal article" date="2019" name="Int. J. Syst. Evol. Microbiol.">
        <title>The Global Catalogue of Microorganisms (GCM) 10K type strain sequencing project: providing services to taxonomists for standard genome sequencing and annotation.</title>
        <authorList>
            <consortium name="The Broad Institute Genomics Platform"/>
            <consortium name="The Broad Institute Genome Sequencing Center for Infectious Disease"/>
            <person name="Wu L."/>
            <person name="Ma J."/>
        </authorList>
    </citation>
    <scope>NUCLEOTIDE SEQUENCE [LARGE SCALE GENOMIC DNA]</scope>
    <source>
        <strain evidence="2">JCM 18298</strain>
    </source>
</reference>
<proteinExistence type="predicted"/>
<dbReference type="EMBL" id="BAABJM010000002">
    <property type="protein sequence ID" value="GAA5050277.1"/>
    <property type="molecule type" value="Genomic_DNA"/>
</dbReference>
<dbReference type="RefSeq" id="WP_345494994.1">
    <property type="nucleotide sequence ID" value="NZ_BAABJM010000002.1"/>
</dbReference>
<dbReference type="Proteomes" id="UP001500603">
    <property type="component" value="Unassembled WGS sequence"/>
</dbReference>
<organism evidence="1 2">
    <name type="scientific">Nocardia callitridis</name>
    <dbReference type="NCBI Taxonomy" id="648753"/>
    <lineage>
        <taxon>Bacteria</taxon>
        <taxon>Bacillati</taxon>
        <taxon>Actinomycetota</taxon>
        <taxon>Actinomycetes</taxon>
        <taxon>Mycobacteriales</taxon>
        <taxon>Nocardiaceae</taxon>
        <taxon>Nocardia</taxon>
    </lineage>
</organism>
<dbReference type="NCBIfam" id="NF046112">
    <property type="entry name" value="MSMEG_6209_Nter"/>
    <property type="match status" value="1"/>
</dbReference>
<evidence type="ECO:0000313" key="1">
    <source>
        <dbReference type="EMBL" id="GAA5050277.1"/>
    </source>
</evidence>
<name>A0ABP9K592_9NOCA</name>
<evidence type="ECO:0000313" key="2">
    <source>
        <dbReference type="Proteomes" id="UP001500603"/>
    </source>
</evidence>
<accession>A0ABP9K592</accession>